<dbReference type="InterPro" id="IPR014001">
    <property type="entry name" value="Helicase_ATP-bd"/>
</dbReference>
<dbReference type="InterPro" id="IPR011709">
    <property type="entry name" value="DEAD-box_helicase_OB_fold"/>
</dbReference>
<keyword evidence="5 13" id="KW-0347">Helicase</keyword>
<feature type="compositionally biased region" description="Basic and acidic residues" evidence="10">
    <location>
        <begin position="107"/>
        <end position="137"/>
    </location>
</feature>
<name>A0A6G1SQ74_9ACAR</name>
<dbReference type="PANTHER" id="PTHR18934">
    <property type="entry name" value="ATP-DEPENDENT RNA HELICASE"/>
    <property type="match status" value="1"/>
</dbReference>
<evidence type="ECO:0000256" key="5">
    <source>
        <dbReference type="ARBA" id="ARBA00022806"/>
    </source>
</evidence>
<dbReference type="FunFam" id="3.40.50.300:FF:001369">
    <property type="entry name" value="Putative pre-mRNA splicing factor"/>
    <property type="match status" value="1"/>
</dbReference>
<gene>
    <name evidence="13" type="primary">DHX38</name>
    <name evidence="13" type="ORF">g.20669</name>
</gene>
<keyword evidence="2" id="KW-0507">mRNA processing</keyword>
<dbReference type="CDD" id="cd18791">
    <property type="entry name" value="SF2_C_RHA"/>
    <property type="match status" value="1"/>
</dbReference>
<comment type="similarity">
    <text evidence="8">Belongs to the DEAD box helicase family. DEAH subfamily. PRP16 sub-subfamily.</text>
</comment>
<comment type="catalytic activity">
    <reaction evidence="9">
        <text>ATP + H2O = ADP + phosphate + H(+)</text>
        <dbReference type="Rhea" id="RHEA:13065"/>
        <dbReference type="ChEBI" id="CHEBI:15377"/>
        <dbReference type="ChEBI" id="CHEBI:15378"/>
        <dbReference type="ChEBI" id="CHEBI:30616"/>
        <dbReference type="ChEBI" id="CHEBI:43474"/>
        <dbReference type="ChEBI" id="CHEBI:456216"/>
        <dbReference type="EC" id="3.6.4.13"/>
    </reaction>
</comment>
<dbReference type="Pfam" id="PF21010">
    <property type="entry name" value="HA2_C"/>
    <property type="match status" value="1"/>
</dbReference>
<dbReference type="SMART" id="SM00490">
    <property type="entry name" value="HELICc"/>
    <property type="match status" value="1"/>
</dbReference>
<protein>
    <recommendedName>
        <fullName evidence="1">RNA helicase</fullName>
        <ecNumber evidence="1">3.6.4.13</ecNumber>
    </recommendedName>
</protein>
<keyword evidence="3" id="KW-0547">Nucleotide-binding</keyword>
<dbReference type="FunFam" id="3.40.50.300:FF:000007">
    <property type="entry name" value="Pre-mRNA-splicing factor ATP-dependent RNA helicase"/>
    <property type="match status" value="1"/>
</dbReference>
<dbReference type="GO" id="GO:0003006">
    <property type="term" value="P:developmental process involved in reproduction"/>
    <property type="evidence" value="ECO:0007669"/>
    <property type="project" value="UniProtKB-ARBA"/>
</dbReference>
<dbReference type="SMART" id="SM00487">
    <property type="entry name" value="DEXDc"/>
    <property type="match status" value="1"/>
</dbReference>
<dbReference type="InterPro" id="IPR002464">
    <property type="entry name" value="DNA/RNA_helicase_DEAH_CS"/>
</dbReference>
<evidence type="ECO:0000256" key="1">
    <source>
        <dbReference type="ARBA" id="ARBA00012552"/>
    </source>
</evidence>
<dbReference type="GO" id="GO:0016787">
    <property type="term" value="F:hydrolase activity"/>
    <property type="evidence" value="ECO:0007669"/>
    <property type="project" value="UniProtKB-KW"/>
</dbReference>
<dbReference type="InterPro" id="IPR011545">
    <property type="entry name" value="DEAD/DEAH_box_helicase_dom"/>
</dbReference>
<organism evidence="13">
    <name type="scientific">Aceria tosichella</name>
    <name type="common">wheat curl mite</name>
    <dbReference type="NCBI Taxonomy" id="561515"/>
    <lineage>
        <taxon>Eukaryota</taxon>
        <taxon>Metazoa</taxon>
        <taxon>Ecdysozoa</taxon>
        <taxon>Arthropoda</taxon>
        <taxon>Chelicerata</taxon>
        <taxon>Arachnida</taxon>
        <taxon>Acari</taxon>
        <taxon>Acariformes</taxon>
        <taxon>Trombidiformes</taxon>
        <taxon>Prostigmata</taxon>
        <taxon>Eupodina</taxon>
        <taxon>Eriophyoidea</taxon>
        <taxon>Eriophyidae</taxon>
        <taxon>Eriophyinae</taxon>
        <taxon>Aceriini</taxon>
        <taxon>Aceria</taxon>
    </lineage>
</organism>
<feature type="domain" description="Helicase C-terminal" evidence="12">
    <location>
        <begin position="344"/>
        <end position="523"/>
    </location>
</feature>
<dbReference type="InterPro" id="IPR048333">
    <property type="entry name" value="HA2_WH"/>
</dbReference>
<dbReference type="FunFam" id="1.20.120.1080:FF:000001">
    <property type="entry name" value="Pre-mRNA-splicing factor ATP-dependent RNA helicase"/>
    <property type="match status" value="1"/>
</dbReference>
<evidence type="ECO:0000256" key="10">
    <source>
        <dbReference type="SAM" id="MobiDB-lite"/>
    </source>
</evidence>
<dbReference type="PROSITE" id="PS51192">
    <property type="entry name" value="HELICASE_ATP_BIND_1"/>
    <property type="match status" value="1"/>
</dbReference>
<feature type="domain" description="Helicase ATP-binding" evidence="11">
    <location>
        <begin position="155"/>
        <end position="319"/>
    </location>
</feature>
<dbReference type="GO" id="GO:0034458">
    <property type="term" value="F:3'-5' RNA helicase activity"/>
    <property type="evidence" value="ECO:0007669"/>
    <property type="project" value="TreeGrafter"/>
</dbReference>
<dbReference type="InterPro" id="IPR001650">
    <property type="entry name" value="Helicase_C-like"/>
</dbReference>
<dbReference type="PANTHER" id="PTHR18934:SF91">
    <property type="entry name" value="PRE-MRNA-SPLICING FACTOR ATP-DEPENDENT RNA HELICASE PRP16"/>
    <property type="match status" value="1"/>
</dbReference>
<sequence>MDSRHEFSGSTKRMRRLESEHDDDGDDETISHLIVHQKLPPFLDGKIRFSKQSNPVLPVKDPTCDMAVNAKKGSQLVKEMRLQKEAKKAQKKEWELKNTQIGEIMKVKHDDDKDKSTSSYKDKYSKHMDKEKSDRRKITAQRKSLPVYSCRDELLHLVKENAIVIVVGETGSGKTTQLTQYLYEEGYADDGSCIACTQPRRVAAMSVAQRVADEMNVALGKEVGYSIRFEDNTSDRTRIKYMTDGILLRESLSDPDLEKYSCIIMDEAHERSLNTDILFGLLKKIAAQRNDLRLIITSATMDAGKFSNFFGLVPVFKIPGRTFPVEIFHSANVVSDFVAQAVSQAVNIHLASKESGDILIFMPGQEEIEVTCDKISERIEYVKSQSAEVEISELKILPMYSALPPEKQAEVFKEAPKGGRKCIVATNIAETSLTVDGVKYVIDSGYSRLKVFQPKMGIDALLIYPISQANANQRAGRAGRTSAGVCYRLYTENQYRDELLVSSVPEIQRSNLSNVILLLKSLNIEDLMSFKFMDPPPEDNMWNSMYQLWMLGALDNHGKLTRLGRDMANFPLDPTMSKMVIESIEDDCSNEVLIIVSMLSGPTVFYRPEGREEDSDRERERFYIHDSDHLTLLNVYKQWQRNNESSNWCSLRFINNRMMVKVKDVVDQLKHIMRTHKYSIRSTKDEDKIKRCICKSYFHQAAMLKNLKEYQNLRTGMPCHLHPTSALFNAGSLPKYIIYHELIMTTKEYMQCATAVQAEWLAELGPMFYSLRTSSYSVDGRRGILGLPSR</sequence>
<dbReference type="PROSITE" id="PS51194">
    <property type="entry name" value="HELICASE_CTER"/>
    <property type="match status" value="1"/>
</dbReference>
<evidence type="ECO:0000256" key="2">
    <source>
        <dbReference type="ARBA" id="ARBA00022664"/>
    </source>
</evidence>
<proteinExistence type="inferred from homology"/>
<keyword evidence="4" id="KW-0378">Hydrolase</keyword>
<keyword evidence="7" id="KW-0508">mRNA splicing</keyword>
<keyword evidence="6" id="KW-0067">ATP-binding</keyword>
<evidence type="ECO:0000256" key="8">
    <source>
        <dbReference type="ARBA" id="ARBA00038040"/>
    </source>
</evidence>
<dbReference type="Gene3D" id="3.40.50.300">
    <property type="entry name" value="P-loop containing nucleotide triphosphate hydrolases"/>
    <property type="match status" value="2"/>
</dbReference>
<dbReference type="Pfam" id="PF00271">
    <property type="entry name" value="Helicase_C"/>
    <property type="match status" value="1"/>
</dbReference>
<dbReference type="GO" id="GO:0003723">
    <property type="term" value="F:RNA binding"/>
    <property type="evidence" value="ECO:0007669"/>
    <property type="project" value="TreeGrafter"/>
</dbReference>
<feature type="region of interest" description="Disordered" evidence="10">
    <location>
        <begin position="1"/>
        <end position="29"/>
    </location>
</feature>
<dbReference type="SUPFAM" id="SSF52540">
    <property type="entry name" value="P-loop containing nucleoside triphosphate hydrolases"/>
    <property type="match status" value="1"/>
</dbReference>
<reference evidence="13" key="1">
    <citation type="submission" date="2018-10" db="EMBL/GenBank/DDBJ databases">
        <title>Transcriptome assembly of Aceria tosichella (Wheat curl mite) Type 2.</title>
        <authorList>
            <person name="Scully E.D."/>
            <person name="Geib S.M."/>
            <person name="Palmer N.A."/>
            <person name="Gupta A.K."/>
            <person name="Sarath G."/>
            <person name="Tatineni S."/>
        </authorList>
    </citation>
    <scope>NUCLEOTIDE SEQUENCE</scope>
    <source>
        <strain evidence="13">LincolnNE</strain>
    </source>
</reference>
<dbReference type="GO" id="GO:0006397">
    <property type="term" value="P:mRNA processing"/>
    <property type="evidence" value="ECO:0007669"/>
    <property type="project" value="UniProtKB-KW"/>
</dbReference>
<dbReference type="Pfam" id="PF04408">
    <property type="entry name" value="WHD_HA2"/>
    <property type="match status" value="1"/>
</dbReference>
<dbReference type="InterPro" id="IPR027417">
    <property type="entry name" value="P-loop_NTPase"/>
</dbReference>
<evidence type="ECO:0000256" key="3">
    <source>
        <dbReference type="ARBA" id="ARBA00022741"/>
    </source>
</evidence>
<dbReference type="AlphaFoldDB" id="A0A6G1SQ74"/>
<evidence type="ECO:0000259" key="12">
    <source>
        <dbReference type="PROSITE" id="PS51194"/>
    </source>
</evidence>
<dbReference type="Pfam" id="PF07717">
    <property type="entry name" value="OB_NTP_bind"/>
    <property type="match status" value="1"/>
</dbReference>
<accession>A0A6G1SQ74</accession>
<evidence type="ECO:0000313" key="13">
    <source>
        <dbReference type="EMBL" id="MDE52351.1"/>
    </source>
</evidence>
<dbReference type="EMBL" id="GGYP01007580">
    <property type="protein sequence ID" value="MDE52351.1"/>
    <property type="molecule type" value="Transcribed_RNA"/>
</dbReference>
<dbReference type="EC" id="3.6.4.13" evidence="1"/>
<dbReference type="Pfam" id="PF00270">
    <property type="entry name" value="DEAD"/>
    <property type="match status" value="1"/>
</dbReference>
<evidence type="ECO:0000256" key="7">
    <source>
        <dbReference type="ARBA" id="ARBA00023187"/>
    </source>
</evidence>
<feature type="region of interest" description="Disordered" evidence="10">
    <location>
        <begin position="107"/>
        <end position="138"/>
    </location>
</feature>
<evidence type="ECO:0000256" key="9">
    <source>
        <dbReference type="ARBA" id="ARBA00047984"/>
    </source>
</evidence>
<dbReference type="Gene3D" id="1.20.120.1080">
    <property type="match status" value="1"/>
</dbReference>
<dbReference type="SMART" id="SM00847">
    <property type="entry name" value="HA2"/>
    <property type="match status" value="1"/>
</dbReference>
<dbReference type="PROSITE" id="PS00690">
    <property type="entry name" value="DEAH_ATP_HELICASE"/>
    <property type="match status" value="1"/>
</dbReference>
<evidence type="ECO:0000259" key="11">
    <source>
        <dbReference type="PROSITE" id="PS51192"/>
    </source>
</evidence>
<dbReference type="GO" id="GO:0005524">
    <property type="term" value="F:ATP binding"/>
    <property type="evidence" value="ECO:0007669"/>
    <property type="project" value="UniProtKB-KW"/>
</dbReference>
<evidence type="ECO:0000256" key="6">
    <source>
        <dbReference type="ARBA" id="ARBA00022840"/>
    </source>
</evidence>
<dbReference type="GO" id="GO:0008380">
    <property type="term" value="P:RNA splicing"/>
    <property type="evidence" value="ECO:0007669"/>
    <property type="project" value="UniProtKB-KW"/>
</dbReference>
<evidence type="ECO:0000256" key="4">
    <source>
        <dbReference type="ARBA" id="ARBA00022801"/>
    </source>
</evidence>
<dbReference type="InterPro" id="IPR007502">
    <property type="entry name" value="Helicase-assoc_dom"/>
</dbReference>